<dbReference type="SUPFAM" id="SSF55469">
    <property type="entry name" value="FMN-dependent nitroreductase-like"/>
    <property type="match status" value="1"/>
</dbReference>
<dbReference type="GO" id="GO:0061503">
    <property type="term" value="F:tRNA threonylcarbamoyladenosine dehydratase"/>
    <property type="evidence" value="ECO:0007669"/>
    <property type="project" value="TreeGrafter"/>
</dbReference>
<dbReference type="InterPro" id="IPR000594">
    <property type="entry name" value="ThiF_NAD_FAD-bd"/>
</dbReference>
<dbReference type="Pfam" id="PF00899">
    <property type="entry name" value="ThiF"/>
    <property type="match status" value="1"/>
</dbReference>
<proteinExistence type="predicted"/>
<dbReference type="Proteomes" id="UP000178953">
    <property type="component" value="Unassembled WGS sequence"/>
</dbReference>
<dbReference type="RefSeq" id="WP_070353439.1">
    <property type="nucleotide sequence ID" value="NZ_CP043474.1"/>
</dbReference>
<comment type="caution">
    <text evidence="2">The sequence shown here is derived from an EMBL/GenBank/DDBJ whole genome shotgun (WGS) entry which is preliminary data.</text>
</comment>
<protein>
    <recommendedName>
        <fullName evidence="1">THIF-type NAD/FAD binding fold domain-containing protein</fullName>
    </recommendedName>
</protein>
<accession>A0A1E8Q5W1</accession>
<dbReference type="AlphaFoldDB" id="A0A1E8Q5W1"/>
<evidence type="ECO:0000259" key="1">
    <source>
        <dbReference type="Pfam" id="PF00899"/>
    </source>
</evidence>
<dbReference type="InterPro" id="IPR035985">
    <property type="entry name" value="Ubiquitin-activating_enz"/>
</dbReference>
<dbReference type="InterPro" id="IPR000415">
    <property type="entry name" value="Nitroreductase-like"/>
</dbReference>
<dbReference type="Gene3D" id="3.40.50.720">
    <property type="entry name" value="NAD(P)-binding Rossmann-like Domain"/>
    <property type="match status" value="1"/>
</dbReference>
<dbReference type="CDD" id="cd01483">
    <property type="entry name" value="E1_enzyme_family"/>
    <property type="match status" value="1"/>
</dbReference>
<gene>
    <name evidence="2" type="ORF">BEL07_12570</name>
</gene>
<feature type="domain" description="THIF-type NAD/FAD binding fold" evidence="1">
    <location>
        <begin position="97"/>
        <end position="273"/>
    </location>
</feature>
<dbReference type="Gene3D" id="3.40.109.10">
    <property type="entry name" value="NADH Oxidase"/>
    <property type="match status" value="2"/>
</dbReference>
<dbReference type="GO" id="GO:0061504">
    <property type="term" value="P:cyclic threonylcarbamoyladenosine biosynthetic process"/>
    <property type="evidence" value="ECO:0007669"/>
    <property type="project" value="TreeGrafter"/>
</dbReference>
<keyword evidence="3" id="KW-1185">Reference proteome</keyword>
<sequence length="718" mass="74847">MNAGLESAPDGASDGAGHAAVLLDATRADDAATLDALRDDPGVTVLDALATQRRGLREIADGDAALLDEPPRWAHYPWRRTVVAVLGPRAFRRLRLDRNRNLITLAEQDRLGALRVGVVGLSSGHVIAHTLAAEGLCGELRLADFDELELSNLNRVPASVFDLDVNKATAAARRISELDPYLTVTPWPAGLTDDTVDDFLAGLDVVIEECDSLDIKTLVRLRARARGIPVVMATSDRGLIDVERFDLDPGRPIFHGLLGDVDADELRALTSQQKVGRVLRLIDVAGLSGRAAASLLEVGHGLSTWPQLAGDVTLGAGGVAEAVRRIGLGGHLPSGRIRLDAAAAFDAVVEPAAPPADPVMDVADATPAVVGEDLLASMVAAAVRAPSGGNSQPWSISTTDDGVAIAVLPELTSTMDVAFRGSAVAVGAAAFNARVAAAASGEVVGQVRYAAPSGSAPLVATVALVPGSDPDLGRLHAAVLRRETNRHHGPPTALGDHVVDALAAAAAREGAGLRLVNAREQLTEAAGILAAADRIRYLTPLLHAEMISELRWPGDDAMDSGIDVRSLELDAGTLVALDLLKRSDVMAELATWEGGQVLGADTSDRVNASSALAVVTISGTELTDYARGGAAVESVWVTAQDLGLSVQPVSPAFLYAVSDDDLAEVSADHAVALAGLRQRFAEVAGLHGEVPALILRLSMTRPASVKSRRRSVNEADRL</sequence>
<organism evidence="2 3">
    <name type="scientific">Mycolicibacterium grossiae</name>
    <dbReference type="NCBI Taxonomy" id="1552759"/>
    <lineage>
        <taxon>Bacteria</taxon>
        <taxon>Bacillati</taxon>
        <taxon>Actinomycetota</taxon>
        <taxon>Actinomycetes</taxon>
        <taxon>Mycobacteriales</taxon>
        <taxon>Mycobacteriaceae</taxon>
        <taxon>Mycolicibacterium</taxon>
    </lineage>
</organism>
<dbReference type="GO" id="GO:0008641">
    <property type="term" value="F:ubiquitin-like modifier activating enzyme activity"/>
    <property type="evidence" value="ECO:0007669"/>
    <property type="project" value="InterPro"/>
</dbReference>
<dbReference type="OrthoDB" id="5149792at2"/>
<dbReference type="SUPFAM" id="SSF69572">
    <property type="entry name" value="Activating enzymes of the ubiquitin-like proteins"/>
    <property type="match status" value="1"/>
</dbReference>
<name>A0A1E8Q5W1_9MYCO</name>
<evidence type="ECO:0000313" key="3">
    <source>
        <dbReference type="Proteomes" id="UP000178953"/>
    </source>
</evidence>
<dbReference type="GO" id="GO:0016491">
    <property type="term" value="F:oxidoreductase activity"/>
    <property type="evidence" value="ECO:0007669"/>
    <property type="project" value="InterPro"/>
</dbReference>
<dbReference type="PANTHER" id="PTHR43267">
    <property type="entry name" value="TRNA THREONYLCARBAMOYLADENOSINE DEHYDRATASE"/>
    <property type="match status" value="1"/>
</dbReference>
<dbReference type="EMBL" id="MCHX01000025">
    <property type="protein sequence ID" value="OFJ53439.1"/>
    <property type="molecule type" value="Genomic_DNA"/>
</dbReference>
<evidence type="ECO:0000313" key="2">
    <source>
        <dbReference type="EMBL" id="OFJ53439.1"/>
    </source>
</evidence>
<dbReference type="InterPro" id="IPR045886">
    <property type="entry name" value="ThiF/MoeB/HesA"/>
</dbReference>
<reference evidence="2 3" key="1">
    <citation type="submission" date="2016-09" db="EMBL/GenBank/DDBJ databases">
        <title>genome sequence of Mycobacterium sp. 739 SCH.</title>
        <authorList>
            <person name="Greninger A.L."/>
            <person name="Qin X."/>
            <person name="Jerome K."/>
            <person name="Vora S."/>
            <person name="Quinn K."/>
        </authorList>
    </citation>
    <scope>NUCLEOTIDE SEQUENCE [LARGE SCALE GENOMIC DNA]</scope>
    <source>
        <strain evidence="2 3">SCH</strain>
    </source>
</reference>
<dbReference type="NCBIfam" id="NF005901">
    <property type="entry name" value="PRK07877.1"/>
    <property type="match status" value="1"/>
</dbReference>
<dbReference type="PANTHER" id="PTHR43267:SF3">
    <property type="entry name" value="THIF PROTEIN"/>
    <property type="match status" value="1"/>
</dbReference>